<keyword evidence="2" id="KW-0067">ATP-binding</keyword>
<dbReference type="EMBL" id="BAABAL010000006">
    <property type="protein sequence ID" value="GAA4002255.1"/>
    <property type="molecule type" value="Genomic_DNA"/>
</dbReference>
<dbReference type="Proteomes" id="UP001501747">
    <property type="component" value="Unassembled WGS sequence"/>
</dbReference>
<evidence type="ECO:0000313" key="2">
    <source>
        <dbReference type="EMBL" id="GAA4002255.1"/>
    </source>
</evidence>
<dbReference type="GO" id="GO:0004386">
    <property type="term" value="F:helicase activity"/>
    <property type="evidence" value="ECO:0007669"/>
    <property type="project" value="UniProtKB-KW"/>
</dbReference>
<dbReference type="Pfam" id="PF13625">
    <property type="entry name" value="Helicase_C_3"/>
    <property type="match status" value="1"/>
</dbReference>
<evidence type="ECO:0000259" key="1">
    <source>
        <dbReference type="Pfam" id="PF13625"/>
    </source>
</evidence>
<keyword evidence="3" id="KW-1185">Reference proteome</keyword>
<proteinExistence type="predicted"/>
<feature type="domain" description="Helicase XPB/Ssl2 N-terminal" evidence="1">
    <location>
        <begin position="480"/>
        <end position="601"/>
    </location>
</feature>
<keyword evidence="2" id="KW-0378">Hydrolase</keyword>
<reference evidence="3" key="1">
    <citation type="journal article" date="2019" name="Int. J. Syst. Evol. Microbiol.">
        <title>The Global Catalogue of Microorganisms (GCM) 10K type strain sequencing project: providing services to taxonomists for standard genome sequencing and annotation.</title>
        <authorList>
            <consortium name="The Broad Institute Genomics Platform"/>
            <consortium name="The Broad Institute Genome Sequencing Center for Infectious Disease"/>
            <person name="Wu L."/>
            <person name="Ma J."/>
        </authorList>
    </citation>
    <scope>NUCLEOTIDE SEQUENCE [LARGE SCALE GENOMIC DNA]</scope>
    <source>
        <strain evidence="3">JCM 17342</strain>
    </source>
</reference>
<gene>
    <name evidence="2" type="ORF">GCM10022247_23770</name>
</gene>
<evidence type="ECO:0000313" key="3">
    <source>
        <dbReference type="Proteomes" id="UP001501747"/>
    </source>
</evidence>
<sequence length="764" mass="80721">MQTEAFAEYLSELDGASLTALLHTRPDVLVEPFPRGFAGLAQRLSDTHSTAVALRGVSRDAVVVGQAIAVLAPSATVTGVARLLDAPEAAVRDGVAELCARGLAWTRSATLSLPESLCSHWSEALGTTRPVAKLAQTVLADDLRKAVAALGGDVDGLRKPELIARLTELMSDTRSIVARVKALPKAARGRLDGYRRIRFGYFGVQSGDERSENLAGLVLLLNGTPEVPREIAVAALLAEQEFSLTGRPEIPLADADEDVIDAGAQAAAQETLRGITTLLDDAAAKPFAALKKGGIGARERSKLAGRLAVPEGVVALWIDVAHAVGLLGKTGAGYAPAAAFAEWRAAEPGSRWATLASAWFAMDHAPSSREEVKGDKEIPPPLFVPSKAGLMRRALLSAARSGGSAVAAGREIDWFCPLHGYSDDQRADKVAAALREAELLGVIAADAVSPLGEHLLAVPDDVEELARRCAPTLPEAACTVILQSDLTAVVTGEPSLAVARLLADAAVSEARGSAGMWRFSPASVRAAFDAGWDAAELLAELRAISERELPQPLEYLVNDVARRHGHVRVRSTRCCVVADEATITEILHTRSLGALRLRQLAPTVASSTAEPADVLAGLRAAGLAPVAEDESGTVIVESRRAHEAVVNRAPAGSGRARLTPTELIEQLAADPRGELGRAERETDTFEALARQNGSLSDAELELLADALDNGGVVRIAYSDKTGAFTIRDIQPEEINDRWLESWCYLRDAERGFAIANIKSVSPAP</sequence>
<comment type="caution">
    <text evidence="2">The sequence shown here is derived from an EMBL/GenBank/DDBJ whole genome shotgun (WGS) entry which is preliminary data.</text>
</comment>
<keyword evidence="2" id="KW-0547">Nucleotide-binding</keyword>
<accession>A0ABP7RU89</accession>
<dbReference type="RefSeq" id="WP_344873753.1">
    <property type="nucleotide sequence ID" value="NZ_BAABAL010000006.1"/>
</dbReference>
<keyword evidence="2" id="KW-0347">Helicase</keyword>
<name>A0ABP7RU89_9PSEU</name>
<organism evidence="2 3">
    <name type="scientific">Allokutzneria multivorans</name>
    <dbReference type="NCBI Taxonomy" id="1142134"/>
    <lineage>
        <taxon>Bacteria</taxon>
        <taxon>Bacillati</taxon>
        <taxon>Actinomycetota</taxon>
        <taxon>Actinomycetes</taxon>
        <taxon>Pseudonocardiales</taxon>
        <taxon>Pseudonocardiaceae</taxon>
        <taxon>Allokutzneria</taxon>
    </lineage>
</organism>
<dbReference type="InterPro" id="IPR032830">
    <property type="entry name" value="XPB/Ssl2_N"/>
</dbReference>
<protein>
    <submittedName>
        <fullName evidence="2">Helicase-associated domain-containing protein</fullName>
    </submittedName>
</protein>